<dbReference type="EMBL" id="ML769482">
    <property type="protein sequence ID" value="KAE9398457.1"/>
    <property type="molecule type" value="Genomic_DNA"/>
</dbReference>
<evidence type="ECO:0000313" key="2">
    <source>
        <dbReference type="EMBL" id="KAE9398457.1"/>
    </source>
</evidence>
<accession>A0A6A4HN68</accession>
<feature type="compositionally biased region" description="Polar residues" evidence="1">
    <location>
        <begin position="269"/>
        <end position="286"/>
    </location>
</feature>
<feature type="compositionally biased region" description="Polar residues" evidence="1">
    <location>
        <begin position="302"/>
        <end position="311"/>
    </location>
</feature>
<evidence type="ECO:0000313" key="3">
    <source>
        <dbReference type="Proteomes" id="UP000799118"/>
    </source>
</evidence>
<organism evidence="2 3">
    <name type="scientific">Gymnopus androsaceus JB14</name>
    <dbReference type="NCBI Taxonomy" id="1447944"/>
    <lineage>
        <taxon>Eukaryota</taxon>
        <taxon>Fungi</taxon>
        <taxon>Dikarya</taxon>
        <taxon>Basidiomycota</taxon>
        <taxon>Agaricomycotina</taxon>
        <taxon>Agaricomycetes</taxon>
        <taxon>Agaricomycetidae</taxon>
        <taxon>Agaricales</taxon>
        <taxon>Marasmiineae</taxon>
        <taxon>Omphalotaceae</taxon>
        <taxon>Gymnopus</taxon>
    </lineage>
</organism>
<evidence type="ECO:0000256" key="1">
    <source>
        <dbReference type="SAM" id="MobiDB-lite"/>
    </source>
</evidence>
<feature type="compositionally biased region" description="Basic and acidic residues" evidence="1">
    <location>
        <begin position="31"/>
        <end position="56"/>
    </location>
</feature>
<dbReference type="Proteomes" id="UP000799118">
    <property type="component" value="Unassembled WGS sequence"/>
</dbReference>
<sequence>MSLIDAQLKRWLRRSYQHHHYLMLSSLFSKKPQDEDAAESPRRSETAKPILDEGSPKSHPRSLATDLHTPHDAALAELNVEDDSAKAPISASLSSPGPAPISSPREVVRDPFDGSNLGTLVLPDPNFYPEAHKPLSDAASRNEEIWSHLSTVLDLQSQIAGLHLEMEGIGTKSDHGKGKGNRSANAIKRPPVRAASGTAELLDLEHDEGVGVGEDEDEEQKKDREREEDFARLADQFEGRKESVSNIMSKLGELAEALTEFHALQAPSINFPSSRQSSVPVTSTDKLSVPLPSIIPVPYPQNDRSSTNILSPSRMLDSPVSAESHEFL</sequence>
<dbReference type="AlphaFoldDB" id="A0A6A4HN68"/>
<feature type="compositionally biased region" description="Basic and acidic residues" evidence="1">
    <location>
        <begin position="219"/>
        <end position="229"/>
    </location>
</feature>
<feature type="region of interest" description="Disordered" evidence="1">
    <location>
        <begin position="30"/>
        <end position="68"/>
    </location>
</feature>
<keyword evidence="3" id="KW-1185">Reference proteome</keyword>
<feature type="region of interest" description="Disordered" evidence="1">
    <location>
        <begin position="269"/>
        <end position="328"/>
    </location>
</feature>
<name>A0A6A4HN68_9AGAR</name>
<protein>
    <submittedName>
        <fullName evidence="2">Uncharacterized protein</fullName>
    </submittedName>
</protein>
<dbReference type="OrthoDB" id="2537650at2759"/>
<proteinExistence type="predicted"/>
<feature type="region of interest" description="Disordered" evidence="1">
    <location>
        <begin position="170"/>
        <end position="229"/>
    </location>
</feature>
<gene>
    <name evidence="2" type="ORF">BT96DRAFT_994805</name>
</gene>
<reference evidence="2" key="1">
    <citation type="journal article" date="2019" name="Environ. Microbiol.">
        <title>Fungal ecological strategies reflected in gene transcription - a case study of two litter decomposers.</title>
        <authorList>
            <person name="Barbi F."/>
            <person name="Kohler A."/>
            <person name="Barry K."/>
            <person name="Baskaran P."/>
            <person name="Daum C."/>
            <person name="Fauchery L."/>
            <person name="Ihrmark K."/>
            <person name="Kuo A."/>
            <person name="LaButti K."/>
            <person name="Lipzen A."/>
            <person name="Morin E."/>
            <person name="Grigoriev I.V."/>
            <person name="Henrissat B."/>
            <person name="Lindahl B."/>
            <person name="Martin F."/>
        </authorList>
    </citation>
    <scope>NUCLEOTIDE SEQUENCE</scope>
    <source>
        <strain evidence="2">JB14</strain>
    </source>
</reference>
<feature type="region of interest" description="Disordered" evidence="1">
    <location>
        <begin position="86"/>
        <end position="107"/>
    </location>
</feature>